<evidence type="ECO:0000256" key="1">
    <source>
        <dbReference type="ARBA" id="ARBA00022737"/>
    </source>
</evidence>
<evidence type="ECO:0000256" key="2">
    <source>
        <dbReference type="ARBA" id="ARBA00022803"/>
    </source>
</evidence>
<dbReference type="Gene3D" id="3.40.50.2000">
    <property type="entry name" value="Glycogen Phosphorylase B"/>
    <property type="match status" value="1"/>
</dbReference>
<dbReference type="Pfam" id="PF13432">
    <property type="entry name" value="TPR_16"/>
    <property type="match status" value="1"/>
</dbReference>
<gene>
    <name evidence="4" type="ORF">HW542_10825</name>
</gene>
<dbReference type="Pfam" id="PF00515">
    <property type="entry name" value="TPR_1"/>
    <property type="match status" value="1"/>
</dbReference>
<evidence type="ECO:0000313" key="5">
    <source>
        <dbReference type="Proteomes" id="UP001516351"/>
    </source>
</evidence>
<dbReference type="PANTHER" id="PTHR45586:SF1">
    <property type="entry name" value="LIPOPOLYSACCHARIDE ASSEMBLY PROTEIN B"/>
    <property type="match status" value="1"/>
</dbReference>
<dbReference type="InterPro" id="IPR011990">
    <property type="entry name" value="TPR-like_helical_dom_sf"/>
</dbReference>
<dbReference type="InterPro" id="IPR019734">
    <property type="entry name" value="TPR_rpt"/>
</dbReference>
<comment type="caution">
    <text evidence="4">The sequence shown here is derived from an EMBL/GenBank/DDBJ whole genome shotgun (WGS) entry which is preliminary data.</text>
</comment>
<keyword evidence="1" id="KW-0677">Repeat</keyword>
<accession>A0ABX2P5U0</accession>
<dbReference type="SUPFAM" id="SSF48452">
    <property type="entry name" value="TPR-like"/>
    <property type="match status" value="1"/>
</dbReference>
<organism evidence="4 5">
    <name type="scientific">Asaia spathodeae</name>
    <dbReference type="NCBI Taxonomy" id="657016"/>
    <lineage>
        <taxon>Bacteria</taxon>
        <taxon>Pseudomonadati</taxon>
        <taxon>Pseudomonadota</taxon>
        <taxon>Alphaproteobacteria</taxon>
        <taxon>Acetobacterales</taxon>
        <taxon>Acetobacteraceae</taxon>
        <taxon>Asaia</taxon>
    </lineage>
</organism>
<feature type="repeat" description="TPR" evidence="3">
    <location>
        <begin position="59"/>
        <end position="92"/>
    </location>
</feature>
<dbReference type="PROSITE" id="PS50005">
    <property type="entry name" value="TPR"/>
    <property type="match status" value="2"/>
</dbReference>
<dbReference type="SMART" id="SM00028">
    <property type="entry name" value="TPR"/>
    <property type="match status" value="3"/>
</dbReference>
<proteinExistence type="predicted"/>
<dbReference type="Proteomes" id="UP001516351">
    <property type="component" value="Unassembled WGS sequence"/>
</dbReference>
<dbReference type="PANTHER" id="PTHR45586">
    <property type="entry name" value="TPR REPEAT-CONTAINING PROTEIN PA4667"/>
    <property type="match status" value="1"/>
</dbReference>
<keyword evidence="5" id="KW-1185">Reference proteome</keyword>
<reference evidence="4 5" key="1">
    <citation type="submission" date="2020-06" db="EMBL/GenBank/DDBJ databases">
        <title>Synonyms of Asaia species.</title>
        <authorList>
            <person name="Sombolestani A."/>
        </authorList>
    </citation>
    <scope>NUCLEOTIDE SEQUENCE [LARGE SCALE GENOMIC DNA]</scope>
    <source>
        <strain evidence="4 5">LMG 27047</strain>
    </source>
</reference>
<dbReference type="Gene3D" id="1.25.40.10">
    <property type="entry name" value="Tetratricopeptide repeat domain"/>
    <property type="match status" value="2"/>
</dbReference>
<dbReference type="SUPFAM" id="SSF53756">
    <property type="entry name" value="UDP-Glycosyltransferase/glycogen phosphorylase"/>
    <property type="match status" value="1"/>
</dbReference>
<dbReference type="EMBL" id="JABXXV010000005">
    <property type="protein sequence ID" value="NVN47301.1"/>
    <property type="molecule type" value="Genomic_DNA"/>
</dbReference>
<evidence type="ECO:0000256" key="3">
    <source>
        <dbReference type="PROSITE-ProRule" id="PRU00339"/>
    </source>
</evidence>
<protein>
    <submittedName>
        <fullName evidence="4">Glycosyltransferase family protein</fullName>
    </submittedName>
</protein>
<feature type="repeat" description="TPR" evidence="3">
    <location>
        <begin position="25"/>
        <end position="58"/>
    </location>
</feature>
<evidence type="ECO:0000313" key="4">
    <source>
        <dbReference type="EMBL" id="NVN47301.1"/>
    </source>
</evidence>
<keyword evidence="2 3" id="KW-0802">TPR repeat</keyword>
<sequence length="457" mass="50543">MQLAGRLDEARHAYEARIKADPSDSKTLCNYGGLLNLLNRFNEATAFLTRAVQIDPDLADGWSNLGNSFLHLSQYENAIACYRNSIQLDCAHALALSNMGVALDHRGDHALALQFHRLAITAAPENAYSRTNLAVSLLQSGQYLEGFREYEHRWTAQNHRSFDLKKPRWTGSSAPEQTLLISTEGGFGDVIQFSRFIDQAAQRVGRVILHVRPELVSLLQASFPDHTVSSEDDAIPAHDLECPVLSLPMALGTTLETIPHAEGYLVLDPDKQAFWKQKLADDRLQGEGKCLRVGLVWAGAPHPEIQAAFLADRRRSTDLSTFGTLASIPDVVFYSLQVGEKASQASTPPAGMRLIDHTGFLHDFSDTAALVGELDLVIAVDTSTCHVAAALGKPTWLLSRYDQCWRWLSGRTESPWYESVRIFQQSAPLDWSGPVLSIKEALAVFREEHMQAQAEAV</sequence>
<name>A0ABX2P5U0_9PROT</name>
<dbReference type="InterPro" id="IPR051012">
    <property type="entry name" value="CellSynth/LPSAsmb/PSIAsmb"/>
</dbReference>